<name>A0A8S1R9L7_9CILI</name>
<dbReference type="Proteomes" id="UP000692954">
    <property type="component" value="Unassembled WGS sequence"/>
</dbReference>
<keyword evidence="2" id="KW-1185">Reference proteome</keyword>
<organism evidence="1 2">
    <name type="scientific">Paramecium sonneborni</name>
    <dbReference type="NCBI Taxonomy" id="65129"/>
    <lineage>
        <taxon>Eukaryota</taxon>
        <taxon>Sar</taxon>
        <taxon>Alveolata</taxon>
        <taxon>Ciliophora</taxon>
        <taxon>Intramacronucleata</taxon>
        <taxon>Oligohymenophorea</taxon>
        <taxon>Peniculida</taxon>
        <taxon>Parameciidae</taxon>
        <taxon>Paramecium</taxon>
    </lineage>
</organism>
<gene>
    <name evidence="1" type="ORF">PSON_ATCC_30995.1.T1540112</name>
</gene>
<dbReference type="AlphaFoldDB" id="A0A8S1R9L7"/>
<evidence type="ECO:0000313" key="2">
    <source>
        <dbReference type="Proteomes" id="UP000692954"/>
    </source>
</evidence>
<accession>A0A8S1R9L7</accession>
<dbReference type="EMBL" id="CAJJDN010000154">
    <property type="protein sequence ID" value="CAD8124901.1"/>
    <property type="molecule type" value="Genomic_DNA"/>
</dbReference>
<dbReference type="PANTHER" id="PTHR33706:SF1">
    <property type="entry name" value="TPR REPEAT PROTEIN"/>
    <property type="match status" value="1"/>
</dbReference>
<comment type="caution">
    <text evidence="1">The sequence shown here is derived from an EMBL/GenBank/DDBJ whole genome shotgun (WGS) entry which is preliminary data.</text>
</comment>
<sequence>MGNQILKSKFDDHQKFDDKMQCIAEYDYQSLETKYYEGQIWDHFTQKFIIIKFQIQYIDNKEIRYIENGQILRIEQITNKQQAPEIIINLDQIKYLQWKGIYGNNMNKVGKWKAIWNGETLDNVTGWYSKIGEKQGLWMELIQKFSSQAQVYEKGEYCNNFRRGRWNYIYGNQQIGGGYYSQNLNQKIRKWVEISDNFWRNSQILQNGEYINGKKVGLWDIYWRLEENGPFKLIGCGLYDESQGLKNGLWYELSDKFWSNNQVIYYGEYKNNCKIGKWDILWRLNQYCEFIRIGGGSYKQVQGQKQGKWIELNDQFSNENQITFQGEYQNGMKIGHWETLFQNQQIGGGLFNEQNGLKKGKWIELDDNFQSISQVTYCGEYNNGKKFGKWKIFQNDLQKKKKDLIGGGQYFELKGFKTGLWIDIIENFCRWNILTI</sequence>
<proteinExistence type="predicted"/>
<evidence type="ECO:0000313" key="1">
    <source>
        <dbReference type="EMBL" id="CAD8124901.1"/>
    </source>
</evidence>
<protein>
    <submittedName>
        <fullName evidence="1">Uncharacterized protein</fullName>
    </submittedName>
</protein>
<reference evidence="1" key="1">
    <citation type="submission" date="2021-01" db="EMBL/GenBank/DDBJ databases">
        <authorList>
            <consortium name="Genoscope - CEA"/>
            <person name="William W."/>
        </authorList>
    </citation>
    <scope>NUCLEOTIDE SEQUENCE</scope>
</reference>
<dbReference type="PANTHER" id="PTHR33706">
    <property type="entry name" value="MORN VARIANT REPEAT PROTEIN"/>
    <property type="match status" value="1"/>
</dbReference>